<dbReference type="InterPro" id="IPR011004">
    <property type="entry name" value="Trimer_LpxA-like_sf"/>
</dbReference>
<evidence type="ECO:0000259" key="5">
    <source>
        <dbReference type="Pfam" id="PF00501"/>
    </source>
</evidence>
<dbReference type="Gene3D" id="3.40.50.12780">
    <property type="entry name" value="N-terminal domain of ligase-like"/>
    <property type="match status" value="1"/>
</dbReference>
<dbReference type="InterPro" id="IPR042099">
    <property type="entry name" value="ANL_N_sf"/>
</dbReference>
<feature type="transmembrane region" description="Helical" evidence="4">
    <location>
        <begin position="771"/>
        <end position="790"/>
    </location>
</feature>
<keyword evidence="2" id="KW-0597">Phosphoprotein</keyword>
<evidence type="ECO:0000256" key="4">
    <source>
        <dbReference type="SAM" id="Phobius"/>
    </source>
</evidence>
<dbReference type="InterPro" id="IPR000873">
    <property type="entry name" value="AMP-dep_synth/lig_dom"/>
</dbReference>
<dbReference type="EMBL" id="KN847502">
    <property type="protein sequence ID" value="KIW09888.1"/>
    <property type="molecule type" value="Genomic_DNA"/>
</dbReference>
<dbReference type="CDD" id="cd05930">
    <property type="entry name" value="A_NRPS"/>
    <property type="match status" value="1"/>
</dbReference>
<dbReference type="NCBIfam" id="TIGR01733">
    <property type="entry name" value="AA-adenyl-dom"/>
    <property type="match status" value="1"/>
</dbReference>
<dbReference type="OrthoDB" id="416786at2759"/>
<feature type="transmembrane region" description="Helical" evidence="4">
    <location>
        <begin position="1179"/>
        <end position="1199"/>
    </location>
</feature>
<dbReference type="PANTHER" id="PTHR45527">
    <property type="entry name" value="NONRIBOSOMAL PEPTIDE SYNTHETASE"/>
    <property type="match status" value="1"/>
</dbReference>
<feature type="transmembrane region" description="Helical" evidence="4">
    <location>
        <begin position="729"/>
        <end position="751"/>
    </location>
</feature>
<keyword evidence="4" id="KW-0472">Membrane</keyword>
<protein>
    <recommendedName>
        <fullName evidence="5">AMP-dependent synthetase/ligase domain-containing protein</fullName>
    </recommendedName>
</protein>
<proteinExistence type="predicted"/>
<dbReference type="Gene3D" id="3.30.300.30">
    <property type="match status" value="1"/>
</dbReference>
<dbReference type="SUPFAM" id="SSF56801">
    <property type="entry name" value="Acetyl-CoA synthetase-like"/>
    <property type="match status" value="1"/>
</dbReference>
<dbReference type="GO" id="GO:0043041">
    <property type="term" value="P:amino acid activation for nonribosomal peptide biosynthetic process"/>
    <property type="evidence" value="ECO:0007669"/>
    <property type="project" value="TreeGrafter"/>
</dbReference>
<dbReference type="Proteomes" id="UP000053328">
    <property type="component" value="Unassembled WGS sequence"/>
</dbReference>
<dbReference type="NCBIfam" id="TIGR02353">
    <property type="entry name" value="NRPS_term_dom"/>
    <property type="match status" value="1"/>
</dbReference>
<keyword evidence="4" id="KW-1133">Transmembrane helix</keyword>
<dbReference type="PANTHER" id="PTHR45527:SF1">
    <property type="entry name" value="FATTY ACID SYNTHASE"/>
    <property type="match status" value="1"/>
</dbReference>
<sequence length="1421" mass="156018">MAIPSPLPTQDYILQSDRDTGENFSIDGVRTLPELLRRQAGQQGDGTLFSFRSRQGGPLTTLSYVEAYSRSCTLASKLVDHLSSSDTANPVVGIWLERSIDLHLAILATTISGAAWLPFDADVPPERVAACLKDSNAAILLCDQVHCEAACSAVERLPECKVITFDQLANHAIQTIETRSDGCRPPRPQDTAYIIYTSGSSGTPKGIAISHHAALTFCLSERTVLETESDDIVWQGFSAAFDMFVEETWVSIAGGAHLAIGSRIECQDVPGLGGANGVWAQRGVTVINVVPTLINIMTSLDEDCPLPPAVRLLNFGGEACPEALVNRLWSPERRILNTYGPSETTVTATFKELFPNQNVTIGKPLPGYHALLLPVPDEPSMTWDPLEIKEGTEGELAIGGQCLGKGYIGRPALTQEKFISHPLASYTGERLYRTGDRVRLDHNLDIVFLGRIDAQVKHRGFRIELGEIEHAIARHPQIQTVAVILSSATNRLESYIVEKDGGGVELRDVRHLLRSLPAYMQPEAFFFIAASELPRLPSGKINTRALQDLSSRQISMSKDQGEGDGKGPIADDTQLSHDPDLDLFLRTLTEVFPQAANLTANVDLFSDLGCHSLLAASLVSKLRKESPTGSMFKNLGLQDLYLNRTAESIVAGLKDRSSDTKPETTLVVKEMQSDELSIKHLPVSCRRYILCSAAQVPALILIFGIQGASLIGPYLMFYGLLRTFDIGTAIVGSYFTFVVIPIVRVLVALIAKWLVLGKARPGEYPLYGLYYYRWWLVGHFIKLIDMVTIAETPLLPTILRCLGARIGKGCQMGILYVGPAMDLVSIGDDVCLNKDLVLNTSWVERGRLILEEVEIRSQTHLGSHTVIEGGALIEEGAEVGPLSMVPRGACIPTGQRWAGSPARFQANVEEVGAMRANRPSSMRVACMTLAVVMSSGFVLPIMYFGPQIPSMMLFDYLNIPNVGEWTQTSIVIVPAAIIYLFLTYFQLLVLRWLVLGKVTERSFRTTSVYWFRKWLIDRLMDMSLVILHPVYATLYVVPFLRSLGVKIGRRSEVSTARGINYELTEIGDESFVADHVLLGNETVRNHTVTLKKTVLKDRAFVGNAALVHQGAVMASNTLLGVLSTSPSTPLKEGESCFGSPPILMPARQKAQVDHDETLLFHPRPKQIAVRLLIEGLRIVLPRLVITCALGYSTLIIGHIYDHLGIVASVLMVPVVYFFLFGLPSFFTTLIFKLILIGTYQCAEWPLWSVDVWKSEFVTSTYETLTVPFIVEMLTGTPYIAFFLRLLGVQIGSRATLLSHDITEFDMVKIGDEAVLNMHAAPQTHLFEDRVMKVGRVDVEANSCCMPYSICLPNSRVGEGAQLGCVSLLMKGEAVPAHEMWEGAPIAPARRQKVMTTTKISHHPITLGSFSTSAPSSASSTI</sequence>
<keyword evidence="7" id="KW-1185">Reference proteome</keyword>
<dbReference type="PROSITE" id="PS00455">
    <property type="entry name" value="AMP_BINDING"/>
    <property type="match status" value="1"/>
</dbReference>
<evidence type="ECO:0000313" key="6">
    <source>
        <dbReference type="EMBL" id="KIW09888.1"/>
    </source>
</evidence>
<evidence type="ECO:0000313" key="7">
    <source>
        <dbReference type="Proteomes" id="UP000053328"/>
    </source>
</evidence>
<evidence type="ECO:0000256" key="3">
    <source>
        <dbReference type="SAM" id="MobiDB-lite"/>
    </source>
</evidence>
<evidence type="ECO:0000256" key="1">
    <source>
        <dbReference type="ARBA" id="ARBA00022450"/>
    </source>
</evidence>
<dbReference type="STRING" id="91928.A0A0D2AT40"/>
<feature type="transmembrane region" description="Helical" evidence="4">
    <location>
        <begin position="965"/>
        <end position="994"/>
    </location>
</feature>
<dbReference type="InterPro" id="IPR020845">
    <property type="entry name" value="AMP-binding_CS"/>
</dbReference>
<dbReference type="GO" id="GO:0005737">
    <property type="term" value="C:cytoplasm"/>
    <property type="evidence" value="ECO:0007669"/>
    <property type="project" value="TreeGrafter"/>
</dbReference>
<dbReference type="InterPro" id="IPR010071">
    <property type="entry name" value="AA_adenyl_dom"/>
</dbReference>
<dbReference type="VEuPathDB" id="FungiDB:PV08_11989"/>
<feature type="transmembrane region" description="Helical" evidence="4">
    <location>
        <begin position="1205"/>
        <end position="1222"/>
    </location>
</feature>
<dbReference type="GO" id="GO:0031177">
    <property type="term" value="F:phosphopantetheine binding"/>
    <property type="evidence" value="ECO:0007669"/>
    <property type="project" value="TreeGrafter"/>
</dbReference>
<dbReference type="Pfam" id="PF00501">
    <property type="entry name" value="AMP-binding"/>
    <property type="match status" value="1"/>
</dbReference>
<dbReference type="InterPro" id="IPR045851">
    <property type="entry name" value="AMP-bd_C_sf"/>
</dbReference>
<organism evidence="6 7">
    <name type="scientific">Exophiala spinifera</name>
    <dbReference type="NCBI Taxonomy" id="91928"/>
    <lineage>
        <taxon>Eukaryota</taxon>
        <taxon>Fungi</taxon>
        <taxon>Dikarya</taxon>
        <taxon>Ascomycota</taxon>
        <taxon>Pezizomycotina</taxon>
        <taxon>Eurotiomycetes</taxon>
        <taxon>Chaetothyriomycetidae</taxon>
        <taxon>Chaetothyriales</taxon>
        <taxon>Herpotrichiellaceae</taxon>
        <taxon>Exophiala</taxon>
    </lineage>
</organism>
<dbReference type="Gene3D" id="2.160.10.10">
    <property type="entry name" value="Hexapeptide repeat proteins"/>
    <property type="match status" value="3"/>
</dbReference>
<dbReference type="GeneID" id="27339072"/>
<dbReference type="RefSeq" id="XP_016230104.1">
    <property type="nucleotide sequence ID" value="XM_016386296.1"/>
</dbReference>
<feature type="region of interest" description="Disordered" evidence="3">
    <location>
        <begin position="553"/>
        <end position="572"/>
    </location>
</feature>
<feature type="transmembrane region" description="Helical" evidence="4">
    <location>
        <begin position="924"/>
        <end position="945"/>
    </location>
</feature>
<name>A0A0D2AT40_9EURO</name>
<feature type="domain" description="AMP-dependent synthetase/ligase" evidence="5">
    <location>
        <begin position="37"/>
        <end position="407"/>
    </location>
</feature>
<feature type="transmembrane region" description="Helical" evidence="4">
    <location>
        <begin position="696"/>
        <end position="717"/>
    </location>
</feature>
<dbReference type="SUPFAM" id="SSF51161">
    <property type="entry name" value="Trimeric LpxA-like enzymes"/>
    <property type="match status" value="3"/>
</dbReference>
<dbReference type="HOGENOM" id="CLU_002751_0_0_1"/>
<evidence type="ECO:0000256" key="2">
    <source>
        <dbReference type="ARBA" id="ARBA00022553"/>
    </source>
</evidence>
<keyword evidence="1" id="KW-0596">Phosphopantetheine</keyword>
<reference evidence="6 7" key="1">
    <citation type="submission" date="2015-01" db="EMBL/GenBank/DDBJ databases">
        <title>The Genome Sequence of Exophiala spinifera CBS89968.</title>
        <authorList>
            <consortium name="The Broad Institute Genomics Platform"/>
            <person name="Cuomo C."/>
            <person name="de Hoog S."/>
            <person name="Gorbushina A."/>
            <person name="Stielow B."/>
            <person name="Teixiera M."/>
            <person name="Abouelleil A."/>
            <person name="Chapman S.B."/>
            <person name="Priest M."/>
            <person name="Young S.K."/>
            <person name="Wortman J."/>
            <person name="Nusbaum C."/>
            <person name="Birren B."/>
        </authorList>
    </citation>
    <scope>NUCLEOTIDE SEQUENCE [LARGE SCALE GENOMIC DNA]</scope>
    <source>
        <strain evidence="6 7">CBS 89968</strain>
    </source>
</reference>
<accession>A0A0D2AT40</accession>
<dbReference type="InterPro" id="IPR012728">
    <property type="entry name" value="Pls/PosA_C"/>
</dbReference>
<keyword evidence="4" id="KW-0812">Transmembrane</keyword>
<dbReference type="GO" id="GO:0044550">
    <property type="term" value="P:secondary metabolite biosynthetic process"/>
    <property type="evidence" value="ECO:0007669"/>
    <property type="project" value="TreeGrafter"/>
</dbReference>
<gene>
    <name evidence="6" type="ORF">PV08_11989</name>
</gene>